<dbReference type="AlphaFoldDB" id="A0A8J5VXD6"/>
<dbReference type="Proteomes" id="UP000729402">
    <property type="component" value="Unassembled WGS sequence"/>
</dbReference>
<name>A0A8J5VXD6_ZIZPA</name>
<reference evidence="2" key="1">
    <citation type="journal article" date="2021" name="bioRxiv">
        <title>Whole Genome Assembly and Annotation of Northern Wild Rice, Zizania palustris L., Supports a Whole Genome Duplication in the Zizania Genus.</title>
        <authorList>
            <person name="Haas M."/>
            <person name="Kono T."/>
            <person name="Macchietto M."/>
            <person name="Millas R."/>
            <person name="McGilp L."/>
            <person name="Shao M."/>
            <person name="Duquette J."/>
            <person name="Hirsch C.N."/>
            <person name="Kimball J."/>
        </authorList>
    </citation>
    <scope>NUCLEOTIDE SEQUENCE</scope>
    <source>
        <tissue evidence="2">Fresh leaf tissue</tissue>
    </source>
</reference>
<evidence type="ECO:0000313" key="3">
    <source>
        <dbReference type="Proteomes" id="UP000729402"/>
    </source>
</evidence>
<sequence length="126" mass="14261">MRRVRRLALDPLDALHHVFPNADPRKLEACLATSSWELQATVQAYRDRQAKDEMAAWDGCSDDRHGQRQEPSVVDLGDDRGRCHRECAVTEATIMQEENATLREQATAMEADTTEQARGVRVKLKS</sequence>
<evidence type="ECO:0008006" key="4">
    <source>
        <dbReference type="Google" id="ProtNLM"/>
    </source>
</evidence>
<dbReference type="EMBL" id="JAAALK010000283">
    <property type="protein sequence ID" value="KAG8076621.1"/>
    <property type="molecule type" value="Genomic_DNA"/>
</dbReference>
<keyword evidence="3" id="KW-1185">Reference proteome</keyword>
<comment type="caution">
    <text evidence="2">The sequence shown here is derived from an EMBL/GenBank/DDBJ whole genome shotgun (WGS) entry which is preliminary data.</text>
</comment>
<accession>A0A8J5VXD6</accession>
<gene>
    <name evidence="2" type="ORF">GUJ93_ZPchr0006g41561</name>
</gene>
<protein>
    <recommendedName>
        <fullName evidence="4">CUE domain-containing protein</fullName>
    </recommendedName>
</protein>
<feature type="region of interest" description="Disordered" evidence="1">
    <location>
        <begin position="58"/>
        <end position="77"/>
    </location>
</feature>
<organism evidence="2 3">
    <name type="scientific">Zizania palustris</name>
    <name type="common">Northern wild rice</name>
    <dbReference type="NCBI Taxonomy" id="103762"/>
    <lineage>
        <taxon>Eukaryota</taxon>
        <taxon>Viridiplantae</taxon>
        <taxon>Streptophyta</taxon>
        <taxon>Embryophyta</taxon>
        <taxon>Tracheophyta</taxon>
        <taxon>Spermatophyta</taxon>
        <taxon>Magnoliopsida</taxon>
        <taxon>Liliopsida</taxon>
        <taxon>Poales</taxon>
        <taxon>Poaceae</taxon>
        <taxon>BOP clade</taxon>
        <taxon>Oryzoideae</taxon>
        <taxon>Oryzeae</taxon>
        <taxon>Zizaniinae</taxon>
        <taxon>Zizania</taxon>
    </lineage>
</organism>
<dbReference type="OrthoDB" id="667102at2759"/>
<evidence type="ECO:0000313" key="2">
    <source>
        <dbReference type="EMBL" id="KAG8076621.1"/>
    </source>
</evidence>
<evidence type="ECO:0000256" key="1">
    <source>
        <dbReference type="SAM" id="MobiDB-lite"/>
    </source>
</evidence>
<proteinExistence type="predicted"/>
<reference evidence="2" key="2">
    <citation type="submission" date="2021-02" db="EMBL/GenBank/DDBJ databases">
        <authorList>
            <person name="Kimball J.A."/>
            <person name="Haas M.W."/>
            <person name="Macchietto M."/>
            <person name="Kono T."/>
            <person name="Duquette J."/>
            <person name="Shao M."/>
        </authorList>
    </citation>
    <scope>NUCLEOTIDE SEQUENCE</scope>
    <source>
        <tissue evidence="2">Fresh leaf tissue</tissue>
    </source>
</reference>